<feature type="non-terminal residue" evidence="4">
    <location>
        <position position="281"/>
    </location>
</feature>
<feature type="repeat" description="WD" evidence="3">
    <location>
        <begin position="132"/>
        <end position="173"/>
    </location>
</feature>
<dbReference type="InterPro" id="IPR001680">
    <property type="entry name" value="WD40_rpt"/>
</dbReference>
<feature type="repeat" description="WD" evidence="3">
    <location>
        <begin position="175"/>
        <end position="220"/>
    </location>
</feature>
<name>A0A067PJ11_9AGAM</name>
<keyword evidence="2" id="KW-0677">Repeat</keyword>
<dbReference type="OrthoDB" id="3266532at2759"/>
<dbReference type="Proteomes" id="UP000027265">
    <property type="component" value="Unassembled WGS sequence"/>
</dbReference>
<feature type="non-terminal residue" evidence="4">
    <location>
        <position position="1"/>
    </location>
</feature>
<dbReference type="SMART" id="SM00320">
    <property type="entry name" value="WD40"/>
    <property type="match status" value="3"/>
</dbReference>
<dbReference type="PRINTS" id="PR00320">
    <property type="entry name" value="GPROTEINBRPT"/>
</dbReference>
<evidence type="ECO:0000313" key="5">
    <source>
        <dbReference type="Proteomes" id="UP000027265"/>
    </source>
</evidence>
<dbReference type="InParanoid" id="A0A067PJ11"/>
<dbReference type="SUPFAM" id="SSF50978">
    <property type="entry name" value="WD40 repeat-like"/>
    <property type="match status" value="1"/>
</dbReference>
<reference evidence="5" key="1">
    <citation type="journal article" date="2014" name="Proc. Natl. Acad. Sci. U.S.A.">
        <title>Extensive sampling of basidiomycete genomes demonstrates inadequacy of the white-rot/brown-rot paradigm for wood decay fungi.</title>
        <authorList>
            <person name="Riley R."/>
            <person name="Salamov A.A."/>
            <person name="Brown D.W."/>
            <person name="Nagy L.G."/>
            <person name="Floudas D."/>
            <person name="Held B.W."/>
            <person name="Levasseur A."/>
            <person name="Lombard V."/>
            <person name="Morin E."/>
            <person name="Otillar R."/>
            <person name="Lindquist E.A."/>
            <person name="Sun H."/>
            <person name="LaButti K.M."/>
            <person name="Schmutz J."/>
            <person name="Jabbour D."/>
            <person name="Luo H."/>
            <person name="Baker S.E."/>
            <person name="Pisabarro A.G."/>
            <person name="Walton J.D."/>
            <person name="Blanchette R.A."/>
            <person name="Henrissat B."/>
            <person name="Martin F."/>
            <person name="Cullen D."/>
            <person name="Hibbett D.S."/>
            <person name="Grigoriev I.V."/>
        </authorList>
    </citation>
    <scope>NUCLEOTIDE SEQUENCE [LARGE SCALE GENOMIC DNA]</scope>
    <source>
        <strain evidence="5">MUCL 33604</strain>
    </source>
</reference>
<dbReference type="AlphaFoldDB" id="A0A067PJ11"/>
<dbReference type="STRING" id="933084.A0A067PJ11"/>
<dbReference type="InterPro" id="IPR036322">
    <property type="entry name" value="WD40_repeat_dom_sf"/>
</dbReference>
<dbReference type="InterPro" id="IPR015943">
    <property type="entry name" value="WD40/YVTN_repeat-like_dom_sf"/>
</dbReference>
<proteinExistence type="predicted"/>
<dbReference type="PANTHER" id="PTHR19848:SF8">
    <property type="entry name" value="F-BOX AND WD REPEAT DOMAIN CONTAINING 7"/>
    <property type="match status" value="1"/>
</dbReference>
<organism evidence="4 5">
    <name type="scientific">Jaapia argillacea MUCL 33604</name>
    <dbReference type="NCBI Taxonomy" id="933084"/>
    <lineage>
        <taxon>Eukaryota</taxon>
        <taxon>Fungi</taxon>
        <taxon>Dikarya</taxon>
        <taxon>Basidiomycota</taxon>
        <taxon>Agaricomycotina</taxon>
        <taxon>Agaricomycetes</taxon>
        <taxon>Agaricomycetidae</taxon>
        <taxon>Jaapiales</taxon>
        <taxon>Jaapiaceae</taxon>
        <taxon>Jaapia</taxon>
    </lineage>
</organism>
<keyword evidence="1 3" id="KW-0853">WD repeat</keyword>
<evidence type="ECO:0000256" key="1">
    <source>
        <dbReference type="ARBA" id="ARBA00022574"/>
    </source>
</evidence>
<dbReference type="InterPro" id="IPR020472">
    <property type="entry name" value="WD40_PAC1"/>
</dbReference>
<dbReference type="Gene3D" id="2.130.10.10">
    <property type="entry name" value="YVTN repeat-like/Quinoprotein amine dehydrogenase"/>
    <property type="match status" value="2"/>
</dbReference>
<dbReference type="HOGENOM" id="CLU_000288_57_18_1"/>
<dbReference type="EMBL" id="KL197753">
    <property type="protein sequence ID" value="KDQ50997.1"/>
    <property type="molecule type" value="Genomic_DNA"/>
</dbReference>
<keyword evidence="5" id="KW-1185">Reference proteome</keyword>
<dbReference type="Pfam" id="PF00400">
    <property type="entry name" value="WD40"/>
    <property type="match status" value="4"/>
</dbReference>
<gene>
    <name evidence="4" type="ORF">JAAARDRAFT_84093</name>
</gene>
<dbReference type="PROSITE" id="PS50294">
    <property type="entry name" value="WD_REPEATS_REGION"/>
    <property type="match status" value="3"/>
</dbReference>
<feature type="repeat" description="WD" evidence="3">
    <location>
        <begin position="222"/>
        <end position="263"/>
    </location>
</feature>
<evidence type="ECO:0000313" key="4">
    <source>
        <dbReference type="EMBL" id="KDQ50997.1"/>
    </source>
</evidence>
<dbReference type="CDD" id="cd00200">
    <property type="entry name" value="WD40"/>
    <property type="match status" value="1"/>
</dbReference>
<sequence>YWGSHLSQLNHNQMIDFKVNLLDFFIRGGVLYWIEVLSLFGQLRVALESMHFLTNSIGVSNKEVSMWANDVYRFLLAFYQPIAASTPHIYVSGIPFAPIETNLVKTYLRSFSNMYQILQAPHSFWKQELQTLKEHKYTVSCIAISYDGKYIVSGSYDKTIRIWDAVSGAPVLQPLEGHTDWVTSVAFSPDGQRIVSGSVSGSYDKTIRIWDAVAGAPVLQPLEGHTDWVTSVAFSPDGQRIVSGSDNKTVRIWDAVSGAPVLQPLKGHTEEVTSVACSPDG</sequence>
<protein>
    <submittedName>
        <fullName evidence="4">Uncharacterized protein</fullName>
    </submittedName>
</protein>
<evidence type="ECO:0000256" key="3">
    <source>
        <dbReference type="PROSITE-ProRule" id="PRU00221"/>
    </source>
</evidence>
<accession>A0A067PJ11</accession>
<dbReference type="PROSITE" id="PS50082">
    <property type="entry name" value="WD_REPEATS_2"/>
    <property type="match status" value="3"/>
</dbReference>
<evidence type="ECO:0000256" key="2">
    <source>
        <dbReference type="ARBA" id="ARBA00022737"/>
    </source>
</evidence>
<dbReference type="PANTHER" id="PTHR19848">
    <property type="entry name" value="WD40 REPEAT PROTEIN"/>
    <property type="match status" value="1"/>
</dbReference>